<proteinExistence type="predicted"/>
<evidence type="ECO:0000313" key="2">
    <source>
        <dbReference type="Proteomes" id="UP001149860"/>
    </source>
</evidence>
<evidence type="ECO:0000313" key="1">
    <source>
        <dbReference type="EMBL" id="XFD40689.1"/>
    </source>
</evidence>
<accession>A0ACD5DH07</accession>
<name>A0ACD5DH07_9LACO</name>
<organism evidence="1 2">
    <name type="scientific">Lentilactobacillus terminaliae</name>
    <dbReference type="NCBI Taxonomy" id="3003483"/>
    <lineage>
        <taxon>Bacteria</taxon>
        <taxon>Bacillati</taxon>
        <taxon>Bacillota</taxon>
        <taxon>Bacilli</taxon>
        <taxon>Lactobacillales</taxon>
        <taxon>Lactobacillaceae</taxon>
        <taxon>Lentilactobacillus</taxon>
    </lineage>
</organism>
<dbReference type="EMBL" id="CP168151">
    <property type="protein sequence ID" value="XFD40689.1"/>
    <property type="molecule type" value="Genomic_DNA"/>
</dbReference>
<gene>
    <name evidence="1" type="ORF">O0236_006010</name>
</gene>
<protein>
    <submittedName>
        <fullName evidence="1">Uncharacterized protein</fullName>
    </submittedName>
</protein>
<dbReference type="Proteomes" id="UP001149860">
    <property type="component" value="Chromosome"/>
</dbReference>
<reference evidence="1" key="1">
    <citation type="submission" date="2024-08" db="EMBL/GenBank/DDBJ databases">
        <title>Lentilactobacillus sp. nov., isolated from tree bark.</title>
        <authorList>
            <person name="Phuengjayaem S."/>
            <person name="Tanasupawat S."/>
        </authorList>
    </citation>
    <scope>NUCLEOTIDE SEQUENCE</scope>
    <source>
        <strain evidence="1">SPB1-3</strain>
    </source>
</reference>
<keyword evidence="2" id="KW-1185">Reference proteome</keyword>
<sequence>MNQNSNKKSSGSTGISQNQKDQIIQKQYNKVIANQKRPLSATIKNSIHKQITTSVTKEINNQNKLINQIIHYVQVTSHNELTHAFIRPYQLAIPFLVLQA</sequence>